<gene>
    <name evidence="5" type="ORF">GCM10007392_12620</name>
</gene>
<accession>A0A918K5C1</accession>
<dbReference type="InterPro" id="IPR000683">
    <property type="entry name" value="Gfo/Idh/MocA-like_OxRdtase_N"/>
</dbReference>
<sequence>MTQQPIRWGILGAGNIAHKLADAVRYDADSQMVACASRTPGKARSFAENYDIDAYDSYEALLERDDIDVVYIATTHNFHHDNGRLALAYNKPILMEKPFTVNASEADDLISEARAKGVFLMEAIWTRFLPAQRALRQQLREGIVGEVKHLTASFGGFAPPHYAPRIKDPELAGGVTLDMGIYPISLLCYLVGELPNEIESMCRFSDRGVDEIASYLFRFPSGATAVISTSFNLKMKQEVMVYGSEGYIEYPNFQSGPEFIHHRHDGTNEILDSTSHPYMHEENGFVYEVAEVARCLRAGETESPVIPLDESRAIMAVMDKMRADWGLKYPFE</sequence>
<reference evidence="5" key="2">
    <citation type="submission" date="2020-09" db="EMBL/GenBank/DDBJ databases">
        <authorList>
            <person name="Sun Q."/>
            <person name="Kim S."/>
        </authorList>
    </citation>
    <scope>NUCLEOTIDE SEQUENCE</scope>
    <source>
        <strain evidence="5">KCTC 22169</strain>
    </source>
</reference>
<comment type="caution">
    <text evidence="5">The sequence shown here is derived from an EMBL/GenBank/DDBJ whole genome shotgun (WGS) entry which is preliminary data.</text>
</comment>
<dbReference type="RefSeq" id="WP_189607672.1">
    <property type="nucleotide sequence ID" value="NZ_BMXR01000003.1"/>
</dbReference>
<evidence type="ECO:0000313" key="5">
    <source>
        <dbReference type="EMBL" id="GGX47263.1"/>
    </source>
</evidence>
<dbReference type="InterPro" id="IPR055170">
    <property type="entry name" value="GFO_IDH_MocA-like_dom"/>
</dbReference>
<dbReference type="PANTHER" id="PTHR22604">
    <property type="entry name" value="OXIDOREDUCTASES"/>
    <property type="match status" value="1"/>
</dbReference>
<evidence type="ECO:0000259" key="4">
    <source>
        <dbReference type="Pfam" id="PF22725"/>
    </source>
</evidence>
<reference evidence="5" key="1">
    <citation type="journal article" date="2014" name="Int. J. Syst. Evol. Microbiol.">
        <title>Complete genome sequence of Corynebacterium casei LMG S-19264T (=DSM 44701T), isolated from a smear-ripened cheese.</title>
        <authorList>
            <consortium name="US DOE Joint Genome Institute (JGI-PGF)"/>
            <person name="Walter F."/>
            <person name="Albersmeier A."/>
            <person name="Kalinowski J."/>
            <person name="Ruckert C."/>
        </authorList>
    </citation>
    <scope>NUCLEOTIDE SEQUENCE</scope>
    <source>
        <strain evidence="5">KCTC 22169</strain>
    </source>
</reference>
<feature type="domain" description="GFO/IDH/MocA-like oxidoreductase" evidence="4">
    <location>
        <begin position="133"/>
        <end position="249"/>
    </location>
</feature>
<dbReference type="InterPro" id="IPR050984">
    <property type="entry name" value="Gfo/Idh/MocA_domain"/>
</dbReference>
<name>A0A918K5C1_9GAMM</name>
<dbReference type="Pfam" id="PF22725">
    <property type="entry name" value="GFO_IDH_MocA_C3"/>
    <property type="match status" value="1"/>
</dbReference>
<keyword evidence="2" id="KW-0560">Oxidoreductase</keyword>
<keyword evidence="6" id="KW-1185">Reference proteome</keyword>
<evidence type="ECO:0000256" key="2">
    <source>
        <dbReference type="ARBA" id="ARBA00023002"/>
    </source>
</evidence>
<evidence type="ECO:0000256" key="1">
    <source>
        <dbReference type="ARBA" id="ARBA00010928"/>
    </source>
</evidence>
<proteinExistence type="inferred from homology"/>
<dbReference type="Proteomes" id="UP000626148">
    <property type="component" value="Unassembled WGS sequence"/>
</dbReference>
<evidence type="ECO:0000313" key="6">
    <source>
        <dbReference type="Proteomes" id="UP000626148"/>
    </source>
</evidence>
<organism evidence="5 6">
    <name type="scientific">Saccharospirillum salsuginis</name>
    <dbReference type="NCBI Taxonomy" id="418750"/>
    <lineage>
        <taxon>Bacteria</taxon>
        <taxon>Pseudomonadati</taxon>
        <taxon>Pseudomonadota</taxon>
        <taxon>Gammaproteobacteria</taxon>
        <taxon>Oceanospirillales</taxon>
        <taxon>Saccharospirillaceae</taxon>
        <taxon>Saccharospirillum</taxon>
    </lineage>
</organism>
<dbReference type="Pfam" id="PF01408">
    <property type="entry name" value="GFO_IDH_MocA"/>
    <property type="match status" value="1"/>
</dbReference>
<dbReference type="Gene3D" id="3.30.360.10">
    <property type="entry name" value="Dihydrodipicolinate Reductase, domain 2"/>
    <property type="match status" value="1"/>
</dbReference>
<dbReference type="SUPFAM" id="SSF55347">
    <property type="entry name" value="Glyceraldehyde-3-phosphate dehydrogenase-like, C-terminal domain"/>
    <property type="match status" value="1"/>
</dbReference>
<dbReference type="GO" id="GO:0016491">
    <property type="term" value="F:oxidoreductase activity"/>
    <property type="evidence" value="ECO:0007669"/>
    <property type="project" value="UniProtKB-KW"/>
</dbReference>
<dbReference type="EMBL" id="BMXR01000003">
    <property type="protein sequence ID" value="GGX47263.1"/>
    <property type="molecule type" value="Genomic_DNA"/>
</dbReference>
<dbReference type="InterPro" id="IPR036291">
    <property type="entry name" value="NAD(P)-bd_dom_sf"/>
</dbReference>
<protein>
    <submittedName>
        <fullName evidence="5">Oxidoreductase</fullName>
    </submittedName>
</protein>
<dbReference type="SUPFAM" id="SSF51735">
    <property type="entry name" value="NAD(P)-binding Rossmann-fold domains"/>
    <property type="match status" value="1"/>
</dbReference>
<feature type="domain" description="Gfo/Idh/MocA-like oxidoreductase N-terminal" evidence="3">
    <location>
        <begin position="6"/>
        <end position="121"/>
    </location>
</feature>
<evidence type="ECO:0000259" key="3">
    <source>
        <dbReference type="Pfam" id="PF01408"/>
    </source>
</evidence>
<dbReference type="AlphaFoldDB" id="A0A918K5C1"/>
<comment type="similarity">
    <text evidence="1">Belongs to the Gfo/Idh/MocA family.</text>
</comment>
<dbReference type="GO" id="GO:0000166">
    <property type="term" value="F:nucleotide binding"/>
    <property type="evidence" value="ECO:0007669"/>
    <property type="project" value="InterPro"/>
</dbReference>
<dbReference type="Gene3D" id="3.40.50.720">
    <property type="entry name" value="NAD(P)-binding Rossmann-like Domain"/>
    <property type="match status" value="1"/>
</dbReference>
<dbReference type="PANTHER" id="PTHR22604:SF105">
    <property type="entry name" value="TRANS-1,2-DIHYDROBENZENE-1,2-DIOL DEHYDROGENASE"/>
    <property type="match status" value="1"/>
</dbReference>